<dbReference type="InterPro" id="IPR010310">
    <property type="entry name" value="T7SS_ESAT-6-like"/>
</dbReference>
<dbReference type="EMBL" id="DVON01000101">
    <property type="protein sequence ID" value="HIV12440.1"/>
    <property type="molecule type" value="Genomic_DNA"/>
</dbReference>
<sequence>MEGTIKVTPEQLTQTASEFESKAGTISSLTTEMTSMVTGLASAWEGEAATTYINKFQGLDDDIQKMIRMIREHVSDLEEMARAYAEAENINMEEFGSLSSDVIV</sequence>
<comment type="similarity">
    <text evidence="1">Belongs to the WXG100 family.</text>
</comment>
<protein>
    <recommendedName>
        <fullName evidence="1">ESAT-6-like protein</fullName>
    </recommendedName>
</protein>
<dbReference type="InterPro" id="IPR036689">
    <property type="entry name" value="ESAT-6-like_sf"/>
</dbReference>
<gene>
    <name evidence="3" type="ORF">IAA63_04785</name>
</gene>
<accession>A0A9D1NUW2</accession>
<dbReference type="Pfam" id="PF06013">
    <property type="entry name" value="WXG100"/>
    <property type="match status" value="1"/>
</dbReference>
<evidence type="ECO:0000256" key="1">
    <source>
        <dbReference type="RuleBase" id="RU362001"/>
    </source>
</evidence>
<proteinExistence type="inferred from homology"/>
<reference evidence="3" key="1">
    <citation type="submission" date="2020-10" db="EMBL/GenBank/DDBJ databases">
        <authorList>
            <person name="Gilroy R."/>
        </authorList>
    </citation>
    <scope>NUCLEOTIDE SEQUENCE</scope>
    <source>
        <strain evidence="3">ChiBcec2-4451</strain>
    </source>
</reference>
<feature type="region of interest" description="Disordered" evidence="2">
    <location>
        <begin position="1"/>
        <end position="23"/>
    </location>
</feature>
<feature type="compositionally biased region" description="Polar residues" evidence="2">
    <location>
        <begin position="10"/>
        <end position="23"/>
    </location>
</feature>
<dbReference type="Gene3D" id="1.10.287.1060">
    <property type="entry name" value="ESAT-6-like"/>
    <property type="match status" value="1"/>
</dbReference>
<evidence type="ECO:0000313" key="4">
    <source>
        <dbReference type="Proteomes" id="UP000886723"/>
    </source>
</evidence>
<dbReference type="NCBIfam" id="TIGR03930">
    <property type="entry name" value="WXG100_ESAT6"/>
    <property type="match status" value="1"/>
</dbReference>
<evidence type="ECO:0000256" key="2">
    <source>
        <dbReference type="SAM" id="MobiDB-lite"/>
    </source>
</evidence>
<dbReference type="Proteomes" id="UP000886723">
    <property type="component" value="Unassembled WGS sequence"/>
</dbReference>
<comment type="caution">
    <text evidence="3">The sequence shown here is derived from an EMBL/GenBank/DDBJ whole genome shotgun (WGS) entry which is preliminary data.</text>
</comment>
<dbReference type="SUPFAM" id="SSF140453">
    <property type="entry name" value="EsxAB dimer-like"/>
    <property type="match status" value="1"/>
</dbReference>
<evidence type="ECO:0000313" key="3">
    <source>
        <dbReference type="EMBL" id="HIV12440.1"/>
    </source>
</evidence>
<organism evidence="3 4">
    <name type="scientific">Candidatus Pullilachnospira stercoravium</name>
    <dbReference type="NCBI Taxonomy" id="2840913"/>
    <lineage>
        <taxon>Bacteria</taxon>
        <taxon>Bacillati</taxon>
        <taxon>Bacillota</taxon>
        <taxon>Clostridia</taxon>
        <taxon>Lachnospirales</taxon>
        <taxon>Lachnospiraceae</taxon>
        <taxon>Lachnospiraceae incertae sedis</taxon>
        <taxon>Candidatus Pullilachnospira</taxon>
    </lineage>
</organism>
<dbReference type="AlphaFoldDB" id="A0A9D1NUW2"/>
<reference evidence="3" key="2">
    <citation type="journal article" date="2021" name="PeerJ">
        <title>Extensive microbial diversity within the chicken gut microbiome revealed by metagenomics and culture.</title>
        <authorList>
            <person name="Gilroy R."/>
            <person name="Ravi A."/>
            <person name="Getino M."/>
            <person name="Pursley I."/>
            <person name="Horton D.L."/>
            <person name="Alikhan N.F."/>
            <person name="Baker D."/>
            <person name="Gharbi K."/>
            <person name="Hall N."/>
            <person name="Watson M."/>
            <person name="Adriaenssens E.M."/>
            <person name="Foster-Nyarko E."/>
            <person name="Jarju S."/>
            <person name="Secka A."/>
            <person name="Antonio M."/>
            <person name="Oren A."/>
            <person name="Chaudhuri R.R."/>
            <person name="La Ragione R."/>
            <person name="Hildebrand F."/>
            <person name="Pallen M.J."/>
        </authorList>
    </citation>
    <scope>NUCLEOTIDE SEQUENCE</scope>
    <source>
        <strain evidence="3">ChiBcec2-4451</strain>
    </source>
</reference>
<name>A0A9D1NUW2_9FIRM</name>